<name>A0AAW9D1J8_BURTH</name>
<accession>A0AAW9D1J8</accession>
<dbReference type="AlphaFoldDB" id="A0AAW9D1J8"/>
<organism evidence="1 2">
    <name type="scientific">Burkholderia thailandensis</name>
    <dbReference type="NCBI Taxonomy" id="57975"/>
    <lineage>
        <taxon>Bacteria</taxon>
        <taxon>Pseudomonadati</taxon>
        <taxon>Pseudomonadota</taxon>
        <taxon>Betaproteobacteria</taxon>
        <taxon>Burkholderiales</taxon>
        <taxon>Burkholderiaceae</taxon>
        <taxon>Burkholderia</taxon>
        <taxon>pseudomallei group</taxon>
    </lineage>
</organism>
<sequence length="45" mass="4977">MDFSRPACNIAHQLNRPAPTALERIAESGAREPTCSLICVPLRNR</sequence>
<dbReference type="EMBL" id="QXCT01000002">
    <property type="protein sequence ID" value="MDW9256257.1"/>
    <property type="molecule type" value="Genomic_DNA"/>
</dbReference>
<dbReference type="Proteomes" id="UP001272137">
    <property type="component" value="Unassembled WGS sequence"/>
</dbReference>
<reference evidence="1" key="1">
    <citation type="submission" date="2018-08" db="EMBL/GenBank/DDBJ databases">
        <title>Identification of Burkholderia cepacia strains that express a Burkholderia pseudomallei-like capsular polysaccharide.</title>
        <authorList>
            <person name="Burtnick M.N."/>
            <person name="Vongsouvath M."/>
            <person name="Newton P."/>
            <person name="Wuthiekanun V."/>
            <person name="Limmathurotsakul D."/>
            <person name="Brett P.J."/>
            <person name="Chantratita N."/>
            <person name="Dance D.A."/>
        </authorList>
    </citation>
    <scope>NUCLEOTIDE SEQUENCE</scope>
    <source>
        <strain evidence="1">SBXCC001</strain>
    </source>
</reference>
<comment type="caution">
    <text evidence="1">The sequence shown here is derived from an EMBL/GenBank/DDBJ whole genome shotgun (WGS) entry which is preliminary data.</text>
</comment>
<evidence type="ECO:0000313" key="1">
    <source>
        <dbReference type="EMBL" id="MDW9256257.1"/>
    </source>
</evidence>
<gene>
    <name evidence="1" type="ORF">C7S16_0040</name>
</gene>
<proteinExistence type="predicted"/>
<protein>
    <submittedName>
        <fullName evidence="1">Uncharacterized protein</fullName>
    </submittedName>
</protein>
<evidence type="ECO:0000313" key="2">
    <source>
        <dbReference type="Proteomes" id="UP001272137"/>
    </source>
</evidence>